<dbReference type="SUPFAM" id="SSF52096">
    <property type="entry name" value="ClpP/crotonase"/>
    <property type="match status" value="1"/>
</dbReference>
<dbReference type="NCBIfam" id="TIGR00225">
    <property type="entry name" value="prc"/>
    <property type="match status" value="1"/>
</dbReference>
<protein>
    <submittedName>
        <fullName evidence="7">S41 family peptidase</fullName>
    </submittedName>
</protein>
<dbReference type="InterPro" id="IPR004447">
    <property type="entry name" value="Peptidase_S41A"/>
</dbReference>
<dbReference type="AlphaFoldDB" id="A0AA41R532"/>
<dbReference type="GO" id="GO:0004175">
    <property type="term" value="F:endopeptidase activity"/>
    <property type="evidence" value="ECO:0007669"/>
    <property type="project" value="TreeGrafter"/>
</dbReference>
<dbReference type="GO" id="GO:0007165">
    <property type="term" value="P:signal transduction"/>
    <property type="evidence" value="ECO:0007669"/>
    <property type="project" value="TreeGrafter"/>
</dbReference>
<evidence type="ECO:0000256" key="5">
    <source>
        <dbReference type="RuleBase" id="RU004404"/>
    </source>
</evidence>
<dbReference type="GO" id="GO:0006508">
    <property type="term" value="P:proteolysis"/>
    <property type="evidence" value="ECO:0007669"/>
    <property type="project" value="UniProtKB-KW"/>
</dbReference>
<dbReference type="CDD" id="cd06782">
    <property type="entry name" value="cpPDZ_CPP-like"/>
    <property type="match status" value="1"/>
</dbReference>
<dbReference type="PANTHER" id="PTHR32060:SF30">
    <property type="entry name" value="CARBOXY-TERMINAL PROCESSING PROTEASE CTPA"/>
    <property type="match status" value="1"/>
</dbReference>
<evidence type="ECO:0000313" key="8">
    <source>
        <dbReference type="Proteomes" id="UP001165427"/>
    </source>
</evidence>
<dbReference type="SUPFAM" id="SSF50156">
    <property type="entry name" value="PDZ domain-like"/>
    <property type="match status" value="1"/>
</dbReference>
<comment type="caution">
    <text evidence="7">The sequence shown here is derived from an EMBL/GenBank/DDBJ whole genome shotgun (WGS) entry which is preliminary data.</text>
</comment>
<dbReference type="GO" id="GO:0030288">
    <property type="term" value="C:outer membrane-bounded periplasmic space"/>
    <property type="evidence" value="ECO:0007669"/>
    <property type="project" value="TreeGrafter"/>
</dbReference>
<proteinExistence type="inferred from homology"/>
<reference evidence="7" key="1">
    <citation type="submission" date="2022-04" db="EMBL/GenBank/DDBJ databases">
        <title>Desulfatitalea alkaliphila sp. nov., a novel anaerobic sulfate-reducing bacterium isolated from terrestrial mud volcano, Taman Peninsula, Russia.</title>
        <authorList>
            <person name="Khomyakova M.A."/>
            <person name="Merkel A.Y."/>
            <person name="Slobodkin A.I."/>
        </authorList>
    </citation>
    <scope>NUCLEOTIDE SEQUENCE</scope>
    <source>
        <strain evidence="7">M08but</strain>
    </source>
</reference>
<comment type="similarity">
    <text evidence="1 5">Belongs to the peptidase S41A family.</text>
</comment>
<dbReference type="InterPro" id="IPR055210">
    <property type="entry name" value="CtpA/B_N"/>
</dbReference>
<dbReference type="InterPro" id="IPR005151">
    <property type="entry name" value="Tail-specific_protease"/>
</dbReference>
<keyword evidence="4 5" id="KW-0720">Serine protease</keyword>
<dbReference type="InterPro" id="IPR036034">
    <property type="entry name" value="PDZ_sf"/>
</dbReference>
<dbReference type="SMART" id="SM00228">
    <property type="entry name" value="PDZ"/>
    <property type="match status" value="1"/>
</dbReference>
<keyword evidence="8" id="KW-1185">Reference proteome</keyword>
<dbReference type="RefSeq" id="WP_246907720.1">
    <property type="nucleotide sequence ID" value="NZ_JALJRB010000011.1"/>
</dbReference>
<dbReference type="SMART" id="SM00245">
    <property type="entry name" value="TSPc"/>
    <property type="match status" value="1"/>
</dbReference>
<dbReference type="FunFam" id="2.30.42.10:FF:000063">
    <property type="entry name" value="Peptidase, S41 family"/>
    <property type="match status" value="1"/>
</dbReference>
<dbReference type="Pfam" id="PF03572">
    <property type="entry name" value="Peptidase_S41"/>
    <property type="match status" value="1"/>
</dbReference>
<dbReference type="PROSITE" id="PS50106">
    <property type="entry name" value="PDZ"/>
    <property type="match status" value="1"/>
</dbReference>
<dbReference type="InterPro" id="IPR029045">
    <property type="entry name" value="ClpP/crotonase-like_dom_sf"/>
</dbReference>
<dbReference type="Gene3D" id="2.30.42.10">
    <property type="match status" value="1"/>
</dbReference>
<dbReference type="EMBL" id="JALJRB010000011">
    <property type="protein sequence ID" value="MCJ8501175.1"/>
    <property type="molecule type" value="Genomic_DNA"/>
</dbReference>
<gene>
    <name evidence="7" type="ORF">MRX98_11380</name>
</gene>
<organism evidence="7 8">
    <name type="scientific">Desulfatitalea alkaliphila</name>
    <dbReference type="NCBI Taxonomy" id="2929485"/>
    <lineage>
        <taxon>Bacteria</taxon>
        <taxon>Pseudomonadati</taxon>
        <taxon>Thermodesulfobacteriota</taxon>
        <taxon>Desulfobacteria</taxon>
        <taxon>Desulfobacterales</taxon>
        <taxon>Desulfosarcinaceae</taxon>
        <taxon>Desulfatitalea</taxon>
    </lineage>
</organism>
<keyword evidence="2 5" id="KW-0645">Protease</keyword>
<evidence type="ECO:0000313" key="7">
    <source>
        <dbReference type="EMBL" id="MCJ8501175.1"/>
    </source>
</evidence>
<feature type="domain" description="PDZ" evidence="6">
    <location>
        <begin position="89"/>
        <end position="148"/>
    </location>
</feature>
<evidence type="ECO:0000259" key="6">
    <source>
        <dbReference type="PROSITE" id="PS50106"/>
    </source>
</evidence>
<keyword evidence="3 5" id="KW-0378">Hydrolase</keyword>
<accession>A0AA41R532</accession>
<dbReference type="Gene3D" id="3.30.750.44">
    <property type="match status" value="1"/>
</dbReference>
<dbReference type="Pfam" id="PF13180">
    <property type="entry name" value="PDZ_2"/>
    <property type="match status" value="1"/>
</dbReference>
<dbReference type="CDD" id="cd07560">
    <property type="entry name" value="Peptidase_S41_CPP"/>
    <property type="match status" value="1"/>
</dbReference>
<evidence type="ECO:0000256" key="2">
    <source>
        <dbReference type="ARBA" id="ARBA00022670"/>
    </source>
</evidence>
<evidence type="ECO:0000256" key="3">
    <source>
        <dbReference type="ARBA" id="ARBA00022801"/>
    </source>
</evidence>
<dbReference type="Pfam" id="PF22694">
    <property type="entry name" value="CtpB_N-like"/>
    <property type="match status" value="1"/>
</dbReference>
<evidence type="ECO:0000256" key="1">
    <source>
        <dbReference type="ARBA" id="ARBA00009179"/>
    </source>
</evidence>
<sequence>MFRSPDKARWVLAGLIAIALALFGPGAYHNLAADKEDTYQSLKLLSDVMDIVQKNYVEEVESKKLIENAIQGMVSGLDPHSALLTPDALRELQIDTQGEFSGIGIHVTMRDNLVTVISPIVGTPAYTAGIAAGDRIVKVDDTPVDNLTEAVKRMRGPKGTKVVITIVREGEPKPLDFTLIRDVIPIHSVKATILSPGYGYVWVTHFRENTYDDLVAALSQMENTQPPLKGLVLDLRDNPGGVLDQAIRISDLFMDDGIIMTSKGRLARHTKVYRATRNATPRTYPMVVLINAGSASASEIVAGALQDSKRALIIGTTSFGKGSVQAIENLRDGYGLKLTIARYYTPSGRSIQAKGVEPDIAVAREPISEAVVQADRVKERDLANHLLDEASDAADPPGDGSPADAFKAISARLGPLDAEQLKKDNQVQRALDILVGYDIFNKLGNE</sequence>
<evidence type="ECO:0000256" key="4">
    <source>
        <dbReference type="ARBA" id="ARBA00022825"/>
    </source>
</evidence>
<dbReference type="InterPro" id="IPR001478">
    <property type="entry name" value="PDZ"/>
</dbReference>
<dbReference type="GO" id="GO:0008236">
    <property type="term" value="F:serine-type peptidase activity"/>
    <property type="evidence" value="ECO:0007669"/>
    <property type="project" value="UniProtKB-KW"/>
</dbReference>
<dbReference type="Gene3D" id="3.90.226.10">
    <property type="entry name" value="2-enoyl-CoA Hydratase, Chain A, domain 1"/>
    <property type="match status" value="1"/>
</dbReference>
<name>A0AA41R532_9BACT</name>
<dbReference type="Proteomes" id="UP001165427">
    <property type="component" value="Unassembled WGS sequence"/>
</dbReference>
<dbReference type="PANTHER" id="PTHR32060">
    <property type="entry name" value="TAIL-SPECIFIC PROTEASE"/>
    <property type="match status" value="1"/>
</dbReference>